<evidence type="ECO:0000313" key="4">
    <source>
        <dbReference type="Proteomes" id="UP000095283"/>
    </source>
</evidence>
<dbReference type="Pfam" id="PF13561">
    <property type="entry name" value="adh_short_C2"/>
    <property type="match status" value="1"/>
</dbReference>
<name>A0A1I7XCU4_HETBA</name>
<accession>A0A1I7XCU4</accession>
<keyword evidence="4" id="KW-1185">Reference proteome</keyword>
<comment type="pathway">
    <text evidence="1">Lipid metabolism; fatty acid biosynthesis.</text>
</comment>
<sequence length="175" mass="18711">MSSLLVGKFAVVTDGSSGHTFFSCDVSKVGYCLYNSYIIYCAFYAGTRGLCSSGIHSQLYQGLTCNCCKLCWNYSGNFGQSNYAATKAGVVAFSKSVAKEFAKKDIRINTVLPGFIRTPMTAAMPDSILAKICAEIPMGRIGEGEEIADAILFLASDMAKYVTGATLEVTGGLYM</sequence>
<proteinExistence type="inferred from homology"/>
<dbReference type="InterPro" id="IPR020904">
    <property type="entry name" value="Sc_DH/Rdtase_CS"/>
</dbReference>
<dbReference type="PANTHER" id="PTHR42760">
    <property type="entry name" value="SHORT-CHAIN DEHYDROGENASES/REDUCTASES FAMILY MEMBER"/>
    <property type="match status" value="1"/>
</dbReference>
<dbReference type="GO" id="GO:0048038">
    <property type="term" value="F:quinone binding"/>
    <property type="evidence" value="ECO:0007669"/>
    <property type="project" value="TreeGrafter"/>
</dbReference>
<evidence type="ECO:0000313" key="5">
    <source>
        <dbReference type="WBParaSite" id="Hba_15272"/>
    </source>
</evidence>
<dbReference type="InterPro" id="IPR036291">
    <property type="entry name" value="NAD(P)-bd_dom_sf"/>
</dbReference>
<dbReference type="InterPro" id="IPR002347">
    <property type="entry name" value="SDR_fam"/>
</dbReference>
<dbReference type="PANTHER" id="PTHR42760:SF83">
    <property type="entry name" value="(3R)-3-HYDROXYACYL-COA DEHYDROGENASE"/>
    <property type="match status" value="1"/>
</dbReference>
<dbReference type="GO" id="GO:0016616">
    <property type="term" value="F:oxidoreductase activity, acting on the CH-OH group of donors, NAD or NADP as acceptor"/>
    <property type="evidence" value="ECO:0007669"/>
    <property type="project" value="TreeGrafter"/>
</dbReference>
<dbReference type="GO" id="GO:0006633">
    <property type="term" value="P:fatty acid biosynthetic process"/>
    <property type="evidence" value="ECO:0007669"/>
    <property type="project" value="TreeGrafter"/>
</dbReference>
<organism evidence="4 5">
    <name type="scientific">Heterorhabditis bacteriophora</name>
    <name type="common">Entomopathogenic nematode worm</name>
    <dbReference type="NCBI Taxonomy" id="37862"/>
    <lineage>
        <taxon>Eukaryota</taxon>
        <taxon>Metazoa</taxon>
        <taxon>Ecdysozoa</taxon>
        <taxon>Nematoda</taxon>
        <taxon>Chromadorea</taxon>
        <taxon>Rhabditida</taxon>
        <taxon>Rhabditina</taxon>
        <taxon>Rhabditomorpha</taxon>
        <taxon>Strongyloidea</taxon>
        <taxon>Heterorhabditidae</taxon>
        <taxon>Heterorhabditis</taxon>
    </lineage>
</organism>
<dbReference type="Gene3D" id="3.40.50.720">
    <property type="entry name" value="NAD(P)-binding Rossmann-like Domain"/>
    <property type="match status" value="1"/>
</dbReference>
<dbReference type="PRINTS" id="PR00081">
    <property type="entry name" value="GDHRDH"/>
</dbReference>
<evidence type="ECO:0000256" key="3">
    <source>
        <dbReference type="ARBA" id="ARBA00023002"/>
    </source>
</evidence>
<dbReference type="Proteomes" id="UP000095283">
    <property type="component" value="Unplaced"/>
</dbReference>
<keyword evidence="3" id="KW-0560">Oxidoreductase</keyword>
<dbReference type="PROSITE" id="PS00061">
    <property type="entry name" value="ADH_SHORT"/>
    <property type="match status" value="1"/>
</dbReference>
<comment type="similarity">
    <text evidence="2">Belongs to the short-chain dehydrogenases/reductases (SDR) family.</text>
</comment>
<dbReference type="SUPFAM" id="SSF51735">
    <property type="entry name" value="NAD(P)-binding Rossmann-fold domains"/>
    <property type="match status" value="1"/>
</dbReference>
<evidence type="ECO:0000256" key="2">
    <source>
        <dbReference type="ARBA" id="ARBA00006484"/>
    </source>
</evidence>
<dbReference type="WBParaSite" id="Hba_15272">
    <property type="protein sequence ID" value="Hba_15272"/>
    <property type="gene ID" value="Hba_15272"/>
</dbReference>
<protein>
    <submittedName>
        <fullName evidence="5">Estradiol 17-beta-dehydrogenase 8-like</fullName>
    </submittedName>
</protein>
<reference evidence="5" key="1">
    <citation type="submission" date="2016-11" db="UniProtKB">
        <authorList>
            <consortium name="WormBaseParasite"/>
        </authorList>
    </citation>
    <scope>IDENTIFICATION</scope>
</reference>
<dbReference type="AlphaFoldDB" id="A0A1I7XCU4"/>
<evidence type="ECO:0000256" key="1">
    <source>
        <dbReference type="ARBA" id="ARBA00005194"/>
    </source>
</evidence>